<keyword evidence="7 9" id="KW-0460">Magnesium</keyword>
<dbReference type="Proteomes" id="UP000442619">
    <property type="component" value="Unassembled WGS sequence"/>
</dbReference>
<keyword evidence="6 9" id="KW-0378">Hydrolase</keyword>
<comment type="subunit">
    <text evidence="9">Homodimer, forms a heterotetramer with a Cas1 homodimer.</text>
</comment>
<evidence type="ECO:0000256" key="3">
    <source>
        <dbReference type="ARBA" id="ARBA00022722"/>
    </source>
</evidence>
<accession>A0A844FUL2</accession>
<dbReference type="GO" id="GO:0016787">
    <property type="term" value="F:hydrolase activity"/>
    <property type="evidence" value="ECO:0007669"/>
    <property type="project" value="UniProtKB-KW"/>
</dbReference>
<evidence type="ECO:0000256" key="4">
    <source>
        <dbReference type="ARBA" id="ARBA00022723"/>
    </source>
</evidence>
<keyword evidence="4 9" id="KW-0479">Metal-binding</keyword>
<dbReference type="GO" id="GO:0004521">
    <property type="term" value="F:RNA endonuclease activity"/>
    <property type="evidence" value="ECO:0007669"/>
    <property type="project" value="InterPro"/>
</dbReference>
<comment type="cofactor">
    <cofactor evidence="1 9">
        <name>Mg(2+)</name>
        <dbReference type="ChEBI" id="CHEBI:18420"/>
    </cofactor>
</comment>
<protein>
    <recommendedName>
        <fullName evidence="9">CRISPR-associated endoribonuclease Cas2</fullName>
        <ecNumber evidence="9">3.1.-.-</ecNumber>
    </recommendedName>
</protein>
<feature type="binding site" evidence="9">
    <location>
        <position position="13"/>
    </location>
    <ligand>
        <name>Mg(2+)</name>
        <dbReference type="ChEBI" id="CHEBI:18420"/>
        <note>catalytic</note>
    </ligand>
</feature>
<dbReference type="InterPro" id="IPR019199">
    <property type="entry name" value="Virulence_VapD/CRISPR_Cas2"/>
</dbReference>
<evidence type="ECO:0000256" key="6">
    <source>
        <dbReference type="ARBA" id="ARBA00022801"/>
    </source>
</evidence>
<dbReference type="Pfam" id="PF09827">
    <property type="entry name" value="CRISPR_Cas2"/>
    <property type="match status" value="1"/>
</dbReference>
<dbReference type="GO" id="GO:0051607">
    <property type="term" value="P:defense response to virus"/>
    <property type="evidence" value="ECO:0007669"/>
    <property type="project" value="UniProtKB-UniRule"/>
</dbReference>
<proteinExistence type="inferred from homology"/>
<reference evidence="10 11" key="1">
    <citation type="submission" date="2019-08" db="EMBL/GenBank/DDBJ databases">
        <title>In-depth cultivation of the pig gut microbiome towards novel bacterial diversity and tailored functional studies.</title>
        <authorList>
            <person name="Wylensek D."/>
            <person name="Hitch T.C.A."/>
            <person name="Clavel T."/>
        </authorList>
    </citation>
    <scope>NUCLEOTIDE SEQUENCE [LARGE SCALE GENOMIC DNA]</scope>
    <source>
        <strain evidence="10 11">CA-Schmier-601-WT-3</strain>
    </source>
</reference>
<comment type="function">
    <text evidence="9">CRISPR (clustered regularly interspaced short palindromic repeat), is an adaptive immune system that provides protection against mobile genetic elements (viruses, transposable elements and conjugative plasmids). CRISPR clusters contain sequences complementary to antecedent mobile elements and target invading nucleic acids. CRISPR clusters are transcribed and processed into CRISPR RNA (crRNA). Functions as a ssRNA-specific endoribonuclease. Involved in the integration of spacer DNA into the CRISPR cassette.</text>
</comment>
<evidence type="ECO:0000256" key="2">
    <source>
        <dbReference type="ARBA" id="ARBA00009959"/>
    </source>
</evidence>
<evidence type="ECO:0000313" key="10">
    <source>
        <dbReference type="EMBL" id="MST89266.1"/>
    </source>
</evidence>
<dbReference type="RefSeq" id="WP_154515829.1">
    <property type="nucleotide sequence ID" value="NZ_VUNM01000013.1"/>
</dbReference>
<evidence type="ECO:0000256" key="8">
    <source>
        <dbReference type="ARBA" id="ARBA00023118"/>
    </source>
</evidence>
<sequence length="106" mass="12663">MSYRYMRMILFFDLPTQTYLDRKEYTLFRKFLINDGFIMMQESVYCKLALNNSIVKAERTRLEAHKPPKGDVELLVITEKQFSQIDYIVGKKKNETEDSENRLIVL</sequence>
<dbReference type="SUPFAM" id="SSF143430">
    <property type="entry name" value="TTP0101/SSO1404-like"/>
    <property type="match status" value="1"/>
</dbReference>
<dbReference type="EC" id="3.1.-.-" evidence="9"/>
<keyword evidence="8 9" id="KW-0051">Antiviral defense</keyword>
<evidence type="ECO:0000313" key="11">
    <source>
        <dbReference type="Proteomes" id="UP000442619"/>
    </source>
</evidence>
<gene>
    <name evidence="9 10" type="primary">cas2</name>
    <name evidence="10" type="ORF">FYJ79_06720</name>
</gene>
<organism evidence="10 11">
    <name type="scientific">Sharpea porci</name>
    <dbReference type="NCBI Taxonomy" id="2652286"/>
    <lineage>
        <taxon>Bacteria</taxon>
        <taxon>Bacillati</taxon>
        <taxon>Bacillota</taxon>
        <taxon>Erysipelotrichia</taxon>
        <taxon>Erysipelotrichales</taxon>
        <taxon>Coprobacillaceae</taxon>
        <taxon>Sharpea</taxon>
    </lineage>
</organism>
<dbReference type="GO" id="GO:0043571">
    <property type="term" value="P:maintenance of CRISPR repeat elements"/>
    <property type="evidence" value="ECO:0007669"/>
    <property type="project" value="UniProtKB-UniRule"/>
</dbReference>
<comment type="caution">
    <text evidence="10">The sequence shown here is derived from an EMBL/GenBank/DDBJ whole genome shotgun (WGS) entry which is preliminary data.</text>
</comment>
<evidence type="ECO:0000256" key="7">
    <source>
        <dbReference type="ARBA" id="ARBA00022842"/>
    </source>
</evidence>
<keyword evidence="11" id="KW-1185">Reference proteome</keyword>
<evidence type="ECO:0000256" key="9">
    <source>
        <dbReference type="HAMAP-Rule" id="MF_01471"/>
    </source>
</evidence>
<dbReference type="InterPro" id="IPR021127">
    <property type="entry name" value="CRISPR_associated_Cas2"/>
</dbReference>
<evidence type="ECO:0000256" key="1">
    <source>
        <dbReference type="ARBA" id="ARBA00001946"/>
    </source>
</evidence>
<name>A0A844FUL2_9FIRM</name>
<dbReference type="GO" id="GO:0046872">
    <property type="term" value="F:metal ion binding"/>
    <property type="evidence" value="ECO:0007669"/>
    <property type="project" value="UniProtKB-UniRule"/>
</dbReference>
<dbReference type="AlphaFoldDB" id="A0A844FUL2"/>
<evidence type="ECO:0000256" key="5">
    <source>
        <dbReference type="ARBA" id="ARBA00022759"/>
    </source>
</evidence>
<keyword evidence="3 9" id="KW-0540">Nuclease</keyword>
<dbReference type="EMBL" id="VUNM01000013">
    <property type="protein sequence ID" value="MST89266.1"/>
    <property type="molecule type" value="Genomic_DNA"/>
</dbReference>
<dbReference type="NCBIfam" id="TIGR01573">
    <property type="entry name" value="cas2"/>
    <property type="match status" value="1"/>
</dbReference>
<comment type="similarity">
    <text evidence="2 9">Belongs to the CRISPR-associated endoribonuclease Cas2 protein family.</text>
</comment>
<keyword evidence="5 9" id="KW-0255">Endonuclease</keyword>
<dbReference type="HAMAP" id="MF_01471">
    <property type="entry name" value="Cas2"/>
    <property type="match status" value="1"/>
</dbReference>